<dbReference type="GO" id="GO:0005886">
    <property type="term" value="C:plasma membrane"/>
    <property type="evidence" value="ECO:0007669"/>
    <property type="project" value="UniProtKB-SubCell"/>
</dbReference>
<feature type="transmembrane region" description="Helical" evidence="7">
    <location>
        <begin position="355"/>
        <end position="377"/>
    </location>
</feature>
<keyword evidence="3 7" id="KW-0812">Transmembrane</keyword>
<dbReference type="Proteomes" id="UP000270046">
    <property type="component" value="Chromosome"/>
</dbReference>
<feature type="transmembrane region" description="Helical" evidence="7">
    <location>
        <begin position="21"/>
        <end position="41"/>
    </location>
</feature>
<accession>A0A494VL74</accession>
<keyword evidence="2" id="KW-1003">Cell membrane</keyword>
<evidence type="ECO:0000256" key="7">
    <source>
        <dbReference type="SAM" id="Phobius"/>
    </source>
</evidence>
<dbReference type="GO" id="GO:0022857">
    <property type="term" value="F:transmembrane transporter activity"/>
    <property type="evidence" value="ECO:0007669"/>
    <property type="project" value="TreeGrafter"/>
</dbReference>
<evidence type="ECO:0000256" key="4">
    <source>
        <dbReference type="ARBA" id="ARBA00022989"/>
    </source>
</evidence>
<proteinExistence type="inferred from homology"/>
<dbReference type="EMBL" id="CP032869">
    <property type="protein sequence ID" value="AYL94819.1"/>
    <property type="molecule type" value="Genomic_DNA"/>
</dbReference>
<sequence length="394" mass="44607">MFKHLFKLIWNKKKQNFLLMTEMLVSFLVLFAVFTLMMYYYDNYKKPMGLEYENVWVINYGNSYQTKNTDSLNLYYETLRKTIKSLPHVREISFVSGNTPFSQQINNGGMTYKGKHIDHINNYTAEDSYKDVLNLTLLEGRWFNKEDAVSKNRPVIIDNNLKEVTFGKESAVGKLLGGDDDKNKMRVVGVIQAVKKDGNYANPGPGEYFRTDTGSFRWLSKILVKVDPGSDAAFEGKLYKTMANYMKNSNVEIEHLTNKLRSTNYFALVPMIVLGIVSTFLVINVALGLFGVLWYNINKRKGEIGLRRAIGATGNSVSAQLVSESMILATLALIVGAFFAVQFPLLNVFDLRAEIYIEGMLLSILFVYLLVLICSLYPGKQAAAIYPAVALHEE</sequence>
<evidence type="ECO:0000256" key="5">
    <source>
        <dbReference type="ARBA" id="ARBA00023136"/>
    </source>
</evidence>
<feature type="domain" description="ABC3 transporter permease C-terminal" evidence="8">
    <location>
        <begin position="276"/>
        <end position="387"/>
    </location>
</feature>
<gene>
    <name evidence="10" type="ORF">HYN43_005660</name>
</gene>
<dbReference type="PANTHER" id="PTHR30572:SF4">
    <property type="entry name" value="ABC TRANSPORTER PERMEASE YTRF"/>
    <property type="match status" value="1"/>
</dbReference>
<evidence type="ECO:0000313" key="11">
    <source>
        <dbReference type="Proteomes" id="UP000270046"/>
    </source>
</evidence>
<dbReference type="RefSeq" id="WP_119408528.1">
    <property type="nucleotide sequence ID" value="NZ_CP032869.1"/>
</dbReference>
<comment type="similarity">
    <text evidence="6">Belongs to the ABC-4 integral membrane protein family.</text>
</comment>
<evidence type="ECO:0000256" key="6">
    <source>
        <dbReference type="ARBA" id="ARBA00038076"/>
    </source>
</evidence>
<name>A0A494VL74_9SPHI</name>
<evidence type="ECO:0000259" key="8">
    <source>
        <dbReference type="Pfam" id="PF02687"/>
    </source>
</evidence>
<dbReference type="OrthoDB" id="8769057at2"/>
<protein>
    <submittedName>
        <fullName evidence="10">FtsX-like permease family protein</fullName>
    </submittedName>
</protein>
<evidence type="ECO:0000256" key="2">
    <source>
        <dbReference type="ARBA" id="ARBA00022475"/>
    </source>
</evidence>
<dbReference type="InterPro" id="IPR003838">
    <property type="entry name" value="ABC3_permease_C"/>
</dbReference>
<comment type="subcellular location">
    <subcellularLocation>
        <location evidence="1">Cell membrane</location>
        <topology evidence="1">Multi-pass membrane protein</topology>
    </subcellularLocation>
</comment>
<dbReference type="Pfam" id="PF02687">
    <property type="entry name" value="FtsX"/>
    <property type="match status" value="1"/>
</dbReference>
<keyword evidence="4 7" id="KW-1133">Transmembrane helix</keyword>
<keyword evidence="11" id="KW-1185">Reference proteome</keyword>
<evidence type="ECO:0000256" key="1">
    <source>
        <dbReference type="ARBA" id="ARBA00004651"/>
    </source>
</evidence>
<feature type="transmembrane region" description="Helical" evidence="7">
    <location>
        <begin position="326"/>
        <end position="349"/>
    </location>
</feature>
<organism evidence="10 11">
    <name type="scientific">Mucilaginibacter celer</name>
    <dbReference type="NCBI Taxonomy" id="2305508"/>
    <lineage>
        <taxon>Bacteria</taxon>
        <taxon>Pseudomonadati</taxon>
        <taxon>Bacteroidota</taxon>
        <taxon>Sphingobacteriia</taxon>
        <taxon>Sphingobacteriales</taxon>
        <taxon>Sphingobacteriaceae</taxon>
        <taxon>Mucilaginibacter</taxon>
    </lineage>
</organism>
<feature type="domain" description="MacB-like periplasmic core" evidence="9">
    <location>
        <begin position="30"/>
        <end position="232"/>
    </location>
</feature>
<dbReference type="Pfam" id="PF12704">
    <property type="entry name" value="MacB_PCD"/>
    <property type="match status" value="1"/>
</dbReference>
<evidence type="ECO:0000256" key="3">
    <source>
        <dbReference type="ARBA" id="ARBA00022692"/>
    </source>
</evidence>
<dbReference type="AlphaFoldDB" id="A0A494VL74"/>
<reference evidence="10 11" key="1">
    <citation type="submission" date="2018-10" db="EMBL/GenBank/DDBJ databases">
        <title>Genome sequencing of Mucilaginibacter sp. HYN0043.</title>
        <authorList>
            <person name="Kim M."/>
            <person name="Yi H."/>
        </authorList>
    </citation>
    <scope>NUCLEOTIDE SEQUENCE [LARGE SCALE GENOMIC DNA]</scope>
    <source>
        <strain evidence="10 11">HYN0043</strain>
    </source>
</reference>
<dbReference type="InterPro" id="IPR050250">
    <property type="entry name" value="Macrolide_Exporter_MacB"/>
</dbReference>
<keyword evidence="5 7" id="KW-0472">Membrane</keyword>
<feature type="transmembrane region" description="Helical" evidence="7">
    <location>
        <begin position="265"/>
        <end position="297"/>
    </location>
</feature>
<dbReference type="KEGG" id="muh:HYN43_005660"/>
<evidence type="ECO:0000313" key="10">
    <source>
        <dbReference type="EMBL" id="AYL94819.1"/>
    </source>
</evidence>
<dbReference type="InterPro" id="IPR025857">
    <property type="entry name" value="MacB_PCD"/>
</dbReference>
<evidence type="ECO:0000259" key="9">
    <source>
        <dbReference type="Pfam" id="PF12704"/>
    </source>
</evidence>
<dbReference type="PANTHER" id="PTHR30572">
    <property type="entry name" value="MEMBRANE COMPONENT OF TRANSPORTER-RELATED"/>
    <property type="match status" value="1"/>
</dbReference>